<dbReference type="AlphaFoldDB" id="A0AB73IK44"/>
<gene>
    <name evidence="2" type="ORF">J2793_005768</name>
</gene>
<protein>
    <submittedName>
        <fullName evidence="2">Uncharacterized protein</fullName>
    </submittedName>
</protein>
<reference evidence="2" key="1">
    <citation type="submission" date="2023-07" db="EMBL/GenBank/DDBJ databases">
        <title>Sorghum-associated microbial communities from plants grown in Nebraska, USA.</title>
        <authorList>
            <person name="Schachtman D."/>
        </authorList>
    </citation>
    <scope>NUCLEOTIDE SEQUENCE</scope>
    <source>
        <strain evidence="2">DS1061</strain>
    </source>
</reference>
<comment type="caution">
    <text evidence="2">The sequence shown here is derived from an EMBL/GenBank/DDBJ whole genome shotgun (WGS) entry which is preliminary data.</text>
</comment>
<accession>A0AB73IK44</accession>
<dbReference type="Proteomes" id="UP001229486">
    <property type="component" value="Unassembled WGS sequence"/>
</dbReference>
<organism evidence="2 3">
    <name type="scientific">Paraburkholderia caledonica</name>
    <dbReference type="NCBI Taxonomy" id="134536"/>
    <lineage>
        <taxon>Bacteria</taxon>
        <taxon>Pseudomonadati</taxon>
        <taxon>Pseudomonadota</taxon>
        <taxon>Betaproteobacteria</taxon>
        <taxon>Burkholderiales</taxon>
        <taxon>Burkholderiaceae</taxon>
        <taxon>Paraburkholderia</taxon>
    </lineage>
</organism>
<evidence type="ECO:0000256" key="1">
    <source>
        <dbReference type="SAM" id="MobiDB-lite"/>
    </source>
</evidence>
<name>A0AB73IK44_9BURK</name>
<proteinExistence type="predicted"/>
<sequence>MQFKCAAPRIANKAGTLRSQCIDAAPFVAHLATSAQLPLTNSYPITTTQTNPTRQAAAKQGASDAFHAPDACDTRGQPTDL</sequence>
<dbReference type="EMBL" id="JAURTK010000009">
    <property type="protein sequence ID" value="MDP9650300.1"/>
    <property type="molecule type" value="Genomic_DNA"/>
</dbReference>
<evidence type="ECO:0000313" key="2">
    <source>
        <dbReference type="EMBL" id="MDP9650300.1"/>
    </source>
</evidence>
<evidence type="ECO:0000313" key="3">
    <source>
        <dbReference type="Proteomes" id="UP001229486"/>
    </source>
</evidence>
<feature type="region of interest" description="Disordered" evidence="1">
    <location>
        <begin position="46"/>
        <end position="81"/>
    </location>
</feature>